<dbReference type="GO" id="GO:0003690">
    <property type="term" value="F:double-stranded DNA binding"/>
    <property type="evidence" value="ECO:0007669"/>
    <property type="project" value="TreeGrafter"/>
</dbReference>
<dbReference type="EMBL" id="MU006783">
    <property type="protein sequence ID" value="KAF2641413.1"/>
    <property type="molecule type" value="Genomic_DNA"/>
</dbReference>
<feature type="compositionally biased region" description="Low complexity" evidence="6">
    <location>
        <begin position="43"/>
        <end position="59"/>
    </location>
</feature>
<keyword evidence="9" id="KW-1185">Reference proteome</keyword>
<feature type="compositionally biased region" description="Basic and acidic residues" evidence="6">
    <location>
        <begin position="1"/>
        <end position="12"/>
    </location>
</feature>
<evidence type="ECO:0000256" key="2">
    <source>
        <dbReference type="ARBA" id="ARBA00007922"/>
    </source>
</evidence>
<evidence type="ECO:0000256" key="5">
    <source>
        <dbReference type="ARBA" id="ARBA00023254"/>
    </source>
</evidence>
<accession>A0A6A6S3Y2</accession>
<evidence type="ECO:0000256" key="6">
    <source>
        <dbReference type="SAM" id="MobiDB-lite"/>
    </source>
</evidence>
<dbReference type="GO" id="GO:0010774">
    <property type="term" value="P:meiotic strand invasion involved in reciprocal meiotic recombination"/>
    <property type="evidence" value="ECO:0007669"/>
    <property type="project" value="TreeGrafter"/>
</dbReference>
<keyword evidence="4" id="KW-0539">Nucleus</keyword>
<evidence type="ECO:0000259" key="7">
    <source>
        <dbReference type="Pfam" id="PF07106"/>
    </source>
</evidence>
<gene>
    <name evidence="8" type="ORF">P280DRAFT_517616</name>
</gene>
<comment type="similarity">
    <text evidence="2">Belongs to the HOP2 family.</text>
</comment>
<dbReference type="GO" id="GO:0000709">
    <property type="term" value="P:meiotic joint molecule formation"/>
    <property type="evidence" value="ECO:0007669"/>
    <property type="project" value="TreeGrafter"/>
</dbReference>
<dbReference type="OrthoDB" id="272266at2759"/>
<feature type="domain" description="Homologous-pairing protein 2 winged helix" evidence="7">
    <location>
        <begin position="104"/>
        <end position="164"/>
    </location>
</feature>
<proteinExistence type="inferred from homology"/>
<keyword evidence="3" id="KW-0233">DNA recombination</keyword>
<dbReference type="InterPro" id="IPR036388">
    <property type="entry name" value="WH-like_DNA-bd_sf"/>
</dbReference>
<dbReference type="GO" id="GO:0120231">
    <property type="term" value="C:DNA recombinase auxiliary factor complex"/>
    <property type="evidence" value="ECO:0007669"/>
    <property type="project" value="TreeGrafter"/>
</dbReference>
<evidence type="ECO:0000313" key="9">
    <source>
        <dbReference type="Proteomes" id="UP000799753"/>
    </source>
</evidence>
<organism evidence="8 9">
    <name type="scientific">Massarina eburnea CBS 473.64</name>
    <dbReference type="NCBI Taxonomy" id="1395130"/>
    <lineage>
        <taxon>Eukaryota</taxon>
        <taxon>Fungi</taxon>
        <taxon>Dikarya</taxon>
        <taxon>Ascomycota</taxon>
        <taxon>Pezizomycotina</taxon>
        <taxon>Dothideomycetes</taxon>
        <taxon>Pleosporomycetidae</taxon>
        <taxon>Pleosporales</taxon>
        <taxon>Massarineae</taxon>
        <taxon>Massarinaceae</taxon>
        <taxon>Massarina</taxon>
    </lineage>
</organism>
<dbReference type="Gene3D" id="1.10.10.10">
    <property type="entry name" value="Winged helix-like DNA-binding domain superfamily/Winged helix DNA-binding domain"/>
    <property type="match status" value="1"/>
</dbReference>
<sequence length="300" mass="32381">MAPRKKTDEKPAPKKKAPAAPASAASIDTGSPVDKPVLKKRASASAATTAVTSAASTSDDSADEKPIPRKRAAASTSDSVSEKPAAKKRAMGKPAATADDGAIDAAELILNYLRKVNRPYSAIEISANLHNKVTKAATAKILKDLHERNQLQGCAAGKQIVYHIHQDPDDAYTPEKLATLDTTISELRTDTATLTATAKALRSSLSSLNSTLSTADLIANVQALEAEKNEILYRLETLKAGKVKKVTRKERDEVEKEWKTATTASKRRVKIAVDMWKLIEDMVDGKEKREELREALGLDE</sequence>
<dbReference type="GO" id="GO:0120230">
    <property type="term" value="F:recombinase activator activity"/>
    <property type="evidence" value="ECO:0007669"/>
    <property type="project" value="TreeGrafter"/>
</dbReference>
<dbReference type="GO" id="GO:0007129">
    <property type="term" value="P:homologous chromosome pairing at meiosis"/>
    <property type="evidence" value="ECO:0007669"/>
    <property type="project" value="TreeGrafter"/>
</dbReference>
<dbReference type="PANTHER" id="PTHR15938:SF0">
    <property type="entry name" value="HOMOLOGOUS-PAIRING PROTEIN 2 HOMOLOG"/>
    <property type="match status" value="1"/>
</dbReference>
<dbReference type="PANTHER" id="PTHR15938">
    <property type="entry name" value="TBP-1 INTERACTING PROTEIN"/>
    <property type="match status" value="1"/>
</dbReference>
<keyword evidence="5" id="KW-0469">Meiosis</keyword>
<dbReference type="InterPro" id="IPR010776">
    <property type="entry name" value="Hop2_WH_dom"/>
</dbReference>
<dbReference type="Pfam" id="PF07106">
    <property type="entry name" value="WHD_TBPIP"/>
    <property type="match status" value="1"/>
</dbReference>
<evidence type="ECO:0000256" key="3">
    <source>
        <dbReference type="ARBA" id="ARBA00023172"/>
    </source>
</evidence>
<dbReference type="Proteomes" id="UP000799753">
    <property type="component" value="Unassembled WGS sequence"/>
</dbReference>
<comment type="subcellular location">
    <subcellularLocation>
        <location evidence="1">Nucleus</location>
    </subcellularLocation>
</comment>
<dbReference type="AlphaFoldDB" id="A0A6A6S3Y2"/>
<name>A0A6A6S3Y2_9PLEO</name>
<evidence type="ECO:0000256" key="1">
    <source>
        <dbReference type="ARBA" id="ARBA00004123"/>
    </source>
</evidence>
<evidence type="ECO:0000313" key="8">
    <source>
        <dbReference type="EMBL" id="KAF2641413.1"/>
    </source>
</evidence>
<dbReference type="GO" id="GO:0000794">
    <property type="term" value="C:condensed nuclear chromosome"/>
    <property type="evidence" value="ECO:0007669"/>
    <property type="project" value="TreeGrafter"/>
</dbReference>
<protein>
    <submittedName>
        <fullName evidence="8">TBPIP-domain-containing protein</fullName>
    </submittedName>
</protein>
<evidence type="ECO:0000256" key="4">
    <source>
        <dbReference type="ARBA" id="ARBA00023242"/>
    </source>
</evidence>
<reference evidence="8" key="1">
    <citation type="journal article" date="2020" name="Stud. Mycol.">
        <title>101 Dothideomycetes genomes: a test case for predicting lifestyles and emergence of pathogens.</title>
        <authorList>
            <person name="Haridas S."/>
            <person name="Albert R."/>
            <person name="Binder M."/>
            <person name="Bloem J."/>
            <person name="Labutti K."/>
            <person name="Salamov A."/>
            <person name="Andreopoulos B."/>
            <person name="Baker S."/>
            <person name="Barry K."/>
            <person name="Bills G."/>
            <person name="Bluhm B."/>
            <person name="Cannon C."/>
            <person name="Castanera R."/>
            <person name="Culley D."/>
            <person name="Daum C."/>
            <person name="Ezra D."/>
            <person name="Gonzalez J."/>
            <person name="Henrissat B."/>
            <person name="Kuo A."/>
            <person name="Liang C."/>
            <person name="Lipzen A."/>
            <person name="Lutzoni F."/>
            <person name="Magnuson J."/>
            <person name="Mondo S."/>
            <person name="Nolan M."/>
            <person name="Ohm R."/>
            <person name="Pangilinan J."/>
            <person name="Park H.-J."/>
            <person name="Ramirez L."/>
            <person name="Alfaro M."/>
            <person name="Sun H."/>
            <person name="Tritt A."/>
            <person name="Yoshinaga Y."/>
            <person name="Zwiers L.-H."/>
            <person name="Turgeon B."/>
            <person name="Goodwin S."/>
            <person name="Spatafora J."/>
            <person name="Crous P."/>
            <person name="Grigoriev I."/>
        </authorList>
    </citation>
    <scope>NUCLEOTIDE SEQUENCE</scope>
    <source>
        <strain evidence="8">CBS 473.64</strain>
    </source>
</reference>
<feature type="region of interest" description="Disordered" evidence="6">
    <location>
        <begin position="1"/>
        <end position="98"/>
    </location>
</feature>